<evidence type="ECO:0000313" key="4">
    <source>
        <dbReference type="Proteomes" id="UP001642484"/>
    </source>
</evidence>
<dbReference type="Proteomes" id="UP001642484">
    <property type="component" value="Unassembled WGS sequence"/>
</dbReference>
<proteinExistence type="predicted"/>
<accession>A0ABP0STU8</accession>
<sequence>MVVRQRARPCRQRQGALSWCLLCVLLAIGSRAFVAAPQRAVPFRNHVPADQRQHSAAQAVLLASAVPEVARAADSLDEALHPWFSIAPIYGGILYIIALVVQRVKWEWYNYVYVGAATLWLGPEGE</sequence>
<keyword evidence="1" id="KW-1133">Transmembrane helix</keyword>
<feature type="chain" id="PRO_5047005539" evidence="2">
    <location>
        <begin position="33"/>
        <end position="126"/>
    </location>
</feature>
<protein>
    <submittedName>
        <fullName evidence="3">Uncharacterized protein</fullName>
    </submittedName>
</protein>
<organism evidence="3 4">
    <name type="scientific">Durusdinium trenchii</name>
    <dbReference type="NCBI Taxonomy" id="1381693"/>
    <lineage>
        <taxon>Eukaryota</taxon>
        <taxon>Sar</taxon>
        <taxon>Alveolata</taxon>
        <taxon>Dinophyceae</taxon>
        <taxon>Suessiales</taxon>
        <taxon>Symbiodiniaceae</taxon>
        <taxon>Durusdinium</taxon>
    </lineage>
</organism>
<keyword evidence="2" id="KW-0732">Signal</keyword>
<gene>
    <name evidence="3" type="ORF">CCMP2556_LOCUS53526</name>
</gene>
<comment type="caution">
    <text evidence="3">The sequence shown here is derived from an EMBL/GenBank/DDBJ whole genome shotgun (WGS) entry which is preliminary data.</text>
</comment>
<dbReference type="EMBL" id="CAXAMN010028239">
    <property type="protein sequence ID" value="CAK9115778.1"/>
    <property type="molecule type" value="Genomic_DNA"/>
</dbReference>
<keyword evidence="4" id="KW-1185">Reference proteome</keyword>
<keyword evidence="1" id="KW-0472">Membrane</keyword>
<evidence type="ECO:0000256" key="1">
    <source>
        <dbReference type="SAM" id="Phobius"/>
    </source>
</evidence>
<feature type="transmembrane region" description="Helical" evidence="1">
    <location>
        <begin position="83"/>
        <end position="101"/>
    </location>
</feature>
<reference evidence="3 4" key="1">
    <citation type="submission" date="2024-02" db="EMBL/GenBank/DDBJ databases">
        <authorList>
            <person name="Chen Y."/>
            <person name="Shah S."/>
            <person name="Dougan E. K."/>
            <person name="Thang M."/>
            <person name="Chan C."/>
        </authorList>
    </citation>
    <scope>NUCLEOTIDE SEQUENCE [LARGE SCALE GENOMIC DNA]</scope>
</reference>
<evidence type="ECO:0000313" key="3">
    <source>
        <dbReference type="EMBL" id="CAK9115778.1"/>
    </source>
</evidence>
<name>A0ABP0STU8_9DINO</name>
<evidence type="ECO:0000256" key="2">
    <source>
        <dbReference type="SAM" id="SignalP"/>
    </source>
</evidence>
<keyword evidence="1" id="KW-0812">Transmembrane</keyword>
<feature type="signal peptide" evidence="2">
    <location>
        <begin position="1"/>
        <end position="32"/>
    </location>
</feature>